<evidence type="ECO:0000259" key="1">
    <source>
        <dbReference type="Pfam" id="PF05368"/>
    </source>
</evidence>
<proteinExistence type="predicted"/>
<dbReference type="EMBL" id="QGDO01000002">
    <property type="protein sequence ID" value="PWJ43000.1"/>
    <property type="molecule type" value="Genomic_DNA"/>
</dbReference>
<evidence type="ECO:0000313" key="2">
    <source>
        <dbReference type="EMBL" id="PWJ43000.1"/>
    </source>
</evidence>
<comment type="caution">
    <text evidence="2">The sequence shown here is derived from an EMBL/GenBank/DDBJ whole genome shotgun (WGS) entry which is preliminary data.</text>
</comment>
<dbReference type="InterPro" id="IPR036291">
    <property type="entry name" value="NAD(P)-bd_dom_sf"/>
</dbReference>
<sequence>MRNPQKAEALGVEARTFDYSKPETQVDALKGINRLLLISGSEVGKRTEQHRNVINAAKVAGVEWIVYTSVLRADSSTLSLAAEHVETEKMLQESDIPFSLLRNGWYSENYTVSIGGALQNGAFIGSAGDGKISSAARADYGEAAANVLADESNKGKTFELGGDSAYTLSEFAAEISNQLGNDIPYKDLPESVFADILKEAGLPEGFAQMLANSDISASKGDLFEDGKQLSQLLGRPTTPIANSIKEALKQIG</sequence>
<evidence type="ECO:0000313" key="3">
    <source>
        <dbReference type="Proteomes" id="UP000245535"/>
    </source>
</evidence>
<protein>
    <submittedName>
        <fullName evidence="2">NAD(P)H dehydrogenase (Quinone)</fullName>
    </submittedName>
</protein>
<dbReference type="Gene3D" id="3.40.50.720">
    <property type="entry name" value="NAD(P)-binding Rossmann-like Domain"/>
    <property type="match status" value="1"/>
</dbReference>
<dbReference type="Gene3D" id="3.90.25.10">
    <property type="entry name" value="UDP-galactose 4-epimerase, domain 1"/>
    <property type="match status" value="1"/>
</dbReference>
<accession>A0A315ZCF5</accession>
<dbReference type="SUPFAM" id="SSF51735">
    <property type="entry name" value="NAD(P)-binding Rossmann-fold domains"/>
    <property type="match status" value="1"/>
</dbReference>
<dbReference type="CDD" id="cd05269">
    <property type="entry name" value="TMR_SDR_a"/>
    <property type="match status" value="1"/>
</dbReference>
<gene>
    <name evidence="2" type="ORF">BC781_102547</name>
</gene>
<dbReference type="Pfam" id="PF05368">
    <property type="entry name" value="NmrA"/>
    <property type="match status" value="1"/>
</dbReference>
<dbReference type="InterPro" id="IPR008030">
    <property type="entry name" value="NmrA-like"/>
</dbReference>
<dbReference type="PANTHER" id="PTHR47129:SF1">
    <property type="entry name" value="NMRA-LIKE DOMAIN-CONTAINING PROTEIN"/>
    <property type="match status" value="1"/>
</dbReference>
<dbReference type="AlphaFoldDB" id="A0A315ZCF5"/>
<name>A0A315ZCF5_SEDFL</name>
<feature type="domain" description="NmrA-like" evidence="1">
    <location>
        <begin position="5"/>
        <end position="213"/>
    </location>
</feature>
<reference evidence="2 3" key="1">
    <citation type="submission" date="2018-03" db="EMBL/GenBank/DDBJ databases">
        <title>Genomic Encyclopedia of Archaeal and Bacterial Type Strains, Phase II (KMG-II): from individual species to whole genera.</title>
        <authorList>
            <person name="Goeker M."/>
        </authorList>
    </citation>
    <scope>NUCLEOTIDE SEQUENCE [LARGE SCALE GENOMIC DNA]</scope>
    <source>
        <strain evidence="2 3">DSM 28229</strain>
    </source>
</reference>
<dbReference type="PANTHER" id="PTHR47129">
    <property type="entry name" value="QUINONE OXIDOREDUCTASE 2"/>
    <property type="match status" value="1"/>
</dbReference>
<dbReference type="Proteomes" id="UP000245535">
    <property type="component" value="Unassembled WGS sequence"/>
</dbReference>
<dbReference type="InterPro" id="IPR052718">
    <property type="entry name" value="NmrA-type_oxidoreductase"/>
</dbReference>
<organism evidence="2 3">
    <name type="scientific">Sediminitomix flava</name>
    <dbReference type="NCBI Taxonomy" id="379075"/>
    <lineage>
        <taxon>Bacteria</taxon>
        <taxon>Pseudomonadati</taxon>
        <taxon>Bacteroidota</taxon>
        <taxon>Cytophagia</taxon>
        <taxon>Cytophagales</taxon>
        <taxon>Flammeovirgaceae</taxon>
        <taxon>Sediminitomix</taxon>
    </lineage>
</organism>
<keyword evidence="3" id="KW-1185">Reference proteome</keyword>